<keyword evidence="9" id="KW-1185">Reference proteome</keyword>
<evidence type="ECO:0000256" key="3">
    <source>
        <dbReference type="ARBA" id="ARBA00022737"/>
    </source>
</evidence>
<gene>
    <name evidence="8" type="primary">glcF</name>
    <name evidence="8" type="ORF">LVJ82_13475</name>
</gene>
<accession>A0ABY4E102</accession>
<dbReference type="PROSITE" id="PS00198">
    <property type="entry name" value="4FE4S_FER_1"/>
    <property type="match status" value="2"/>
</dbReference>
<dbReference type="EMBL" id="CP091511">
    <property type="protein sequence ID" value="UOO88470.1"/>
    <property type="molecule type" value="Genomic_DNA"/>
</dbReference>
<dbReference type="RefSeq" id="WP_058357846.1">
    <property type="nucleotide sequence ID" value="NZ_CABKVG010000010.1"/>
</dbReference>
<protein>
    <recommendedName>
        <fullName evidence="6">Glycolate oxidase iron-sulfur subunit</fullName>
        <ecNumber evidence="6">1.1.99.14</ecNumber>
    </recommendedName>
</protein>
<name>A0ABY4E102_9NEIS</name>
<dbReference type="SUPFAM" id="SSF46548">
    <property type="entry name" value="alpha-helical ferredoxin"/>
    <property type="match status" value="1"/>
</dbReference>
<keyword evidence="8" id="KW-0560">Oxidoreductase</keyword>
<feature type="domain" description="4Fe-4S ferredoxin-type" evidence="7">
    <location>
        <begin position="66"/>
        <end position="89"/>
    </location>
</feature>
<dbReference type="InterPro" id="IPR017900">
    <property type="entry name" value="4Fe4S_Fe_S_CS"/>
</dbReference>
<dbReference type="Pfam" id="PF13183">
    <property type="entry name" value="Fer4_8"/>
    <property type="match status" value="1"/>
</dbReference>
<dbReference type="InterPro" id="IPR004017">
    <property type="entry name" value="Cys_rich_dom"/>
</dbReference>
<evidence type="ECO:0000256" key="2">
    <source>
        <dbReference type="ARBA" id="ARBA00022723"/>
    </source>
</evidence>
<dbReference type="EC" id="1.1.99.14" evidence="6"/>
<evidence type="ECO:0000313" key="9">
    <source>
        <dbReference type="Proteomes" id="UP000832011"/>
    </source>
</evidence>
<keyword evidence="6" id="KW-0249">Electron transport</keyword>
<comment type="cofactor">
    <cofactor evidence="6">
        <name>[4Fe-4S] cluster</name>
        <dbReference type="ChEBI" id="CHEBI:49883"/>
    </cofactor>
    <text evidence="6">Binds 2 [4Fe-4S] clusters.</text>
</comment>
<sequence length="409" mass="44536">MQTTLADFIKDTEQGKIAASILRKCVHCGFCTATCPTYQLLQDELDGPRGRIYQIKQVLEGTPATPSVQLHLDRCLTCRSCETTCPSGVEYGKLIEIGREVVEQQLPRQGADKLKRQALFKLTTSPKAFNTAYKAGQMFRSVLPATLQKKVMAKQVLKPVNVSSHSRKMLMLEGCVQPSMSPNINHATLRVLDKLGIELVRPAGAGCCGAIHLHNQMHDDGLNDMRRNIDAWWPAIEAGAEAILINASGCGSTVKEYGFHLQNDARYAQKAQRISELAKDIVEILIGETEGLKALFSQAPSAATLAYHPPCSLQHGQKLGGKVETLLSGLGYPVLLPKDSHLCCGSAGTYSFLQPELSGRLLQNKVNNLEALQPKAVLSGNIGCIAHIGSGTDIPVMHWIEYLDQQLGL</sequence>
<dbReference type="PIRSF" id="PIRSF000139">
    <property type="entry name" value="Glc_ox_4Fe-4S"/>
    <property type="match status" value="1"/>
</dbReference>
<evidence type="ECO:0000259" key="7">
    <source>
        <dbReference type="PROSITE" id="PS51379"/>
    </source>
</evidence>
<keyword evidence="3" id="KW-0677">Repeat</keyword>
<evidence type="ECO:0000313" key="8">
    <source>
        <dbReference type="EMBL" id="UOO88470.1"/>
    </source>
</evidence>
<dbReference type="PANTHER" id="PTHR32479">
    <property type="entry name" value="GLYCOLATE OXIDASE IRON-SULFUR SUBUNIT"/>
    <property type="match status" value="1"/>
</dbReference>
<keyword evidence="2 6" id="KW-0479">Metal-binding</keyword>
<organism evidence="8 9">
    <name type="scientific">Vitreoscilla massiliensis</name>
    <dbReference type="NCBI Taxonomy" id="1689272"/>
    <lineage>
        <taxon>Bacteria</taxon>
        <taxon>Pseudomonadati</taxon>
        <taxon>Pseudomonadota</taxon>
        <taxon>Betaproteobacteria</taxon>
        <taxon>Neisseriales</taxon>
        <taxon>Neisseriaceae</taxon>
        <taxon>Vitreoscilla</taxon>
    </lineage>
</organism>
<evidence type="ECO:0000256" key="6">
    <source>
        <dbReference type="PIRNR" id="PIRNR000139"/>
    </source>
</evidence>
<keyword evidence="4 6" id="KW-0408">Iron</keyword>
<dbReference type="Gene3D" id="1.10.1060.10">
    <property type="entry name" value="Alpha-helical ferredoxin"/>
    <property type="match status" value="1"/>
</dbReference>
<dbReference type="PANTHER" id="PTHR32479:SF17">
    <property type="entry name" value="GLYCOLATE OXIDASE IRON-SULFUR SUBUNIT"/>
    <property type="match status" value="1"/>
</dbReference>
<comment type="catalytic activity">
    <reaction evidence="6">
        <text>(R)-lactate + A = pyruvate + AH2</text>
        <dbReference type="Rhea" id="RHEA:15089"/>
        <dbReference type="ChEBI" id="CHEBI:13193"/>
        <dbReference type="ChEBI" id="CHEBI:15361"/>
        <dbReference type="ChEBI" id="CHEBI:16004"/>
        <dbReference type="ChEBI" id="CHEBI:17499"/>
    </reaction>
</comment>
<keyword evidence="5 6" id="KW-0411">Iron-sulfur</keyword>
<comment type="function">
    <text evidence="6">Component of a complex that catalyzes the oxidation of glycolate to glyoxylate.</text>
</comment>
<keyword evidence="6" id="KW-0813">Transport</keyword>
<dbReference type="InterPro" id="IPR012257">
    <property type="entry name" value="Glc_ox_4Fe-4S"/>
</dbReference>
<comment type="catalytic activity">
    <reaction evidence="6">
        <text>glycolate + A = glyoxylate + AH2</text>
        <dbReference type="Rhea" id="RHEA:21264"/>
        <dbReference type="ChEBI" id="CHEBI:13193"/>
        <dbReference type="ChEBI" id="CHEBI:17499"/>
        <dbReference type="ChEBI" id="CHEBI:29805"/>
        <dbReference type="ChEBI" id="CHEBI:36655"/>
        <dbReference type="EC" id="1.1.99.14"/>
    </reaction>
</comment>
<dbReference type="PROSITE" id="PS51379">
    <property type="entry name" value="4FE4S_FER_2"/>
    <property type="match status" value="2"/>
</dbReference>
<dbReference type="Proteomes" id="UP000832011">
    <property type="component" value="Chromosome"/>
</dbReference>
<dbReference type="GO" id="GO:0019154">
    <property type="term" value="F:glycolate dehydrogenase activity"/>
    <property type="evidence" value="ECO:0007669"/>
    <property type="project" value="UniProtKB-EC"/>
</dbReference>
<feature type="domain" description="4Fe-4S ferredoxin-type" evidence="7">
    <location>
        <begin position="15"/>
        <end position="46"/>
    </location>
</feature>
<evidence type="ECO:0000256" key="5">
    <source>
        <dbReference type="ARBA" id="ARBA00023014"/>
    </source>
</evidence>
<reference evidence="8 9" key="1">
    <citation type="journal article" date="2022" name="Res Sq">
        <title>Evolution of multicellular longitudinally dividing oral cavity symbionts (Neisseriaceae).</title>
        <authorList>
            <person name="Nyongesa S."/>
            <person name="Weber P."/>
            <person name="Bernet E."/>
            <person name="Pullido F."/>
            <person name="Nieckarz M."/>
            <person name="Delaby M."/>
            <person name="Nieves C."/>
            <person name="Viehboeck T."/>
            <person name="Krause N."/>
            <person name="Rivera-Millot A."/>
            <person name="Nakamura A."/>
            <person name="Vischer N."/>
            <person name="VanNieuwenhze M."/>
            <person name="Brun Y."/>
            <person name="Cava F."/>
            <person name="Bulgheresi S."/>
            <person name="Veyrier F."/>
        </authorList>
    </citation>
    <scope>NUCLEOTIDE SEQUENCE [LARGE SCALE GENOMIC DNA]</scope>
    <source>
        <strain evidence="8 9">SN4</strain>
    </source>
</reference>
<dbReference type="NCBIfam" id="NF008434">
    <property type="entry name" value="PRK11274.1"/>
    <property type="match status" value="1"/>
</dbReference>
<keyword evidence="1 6" id="KW-0004">4Fe-4S</keyword>
<dbReference type="InterPro" id="IPR009051">
    <property type="entry name" value="Helical_ferredxn"/>
</dbReference>
<dbReference type="Pfam" id="PF02754">
    <property type="entry name" value="CCG"/>
    <property type="match status" value="2"/>
</dbReference>
<evidence type="ECO:0000256" key="4">
    <source>
        <dbReference type="ARBA" id="ARBA00023004"/>
    </source>
</evidence>
<dbReference type="InterPro" id="IPR017896">
    <property type="entry name" value="4Fe4S_Fe-S-bd"/>
</dbReference>
<proteinExistence type="predicted"/>
<evidence type="ECO:0000256" key="1">
    <source>
        <dbReference type="ARBA" id="ARBA00022485"/>
    </source>
</evidence>